<evidence type="ECO:0000313" key="1">
    <source>
        <dbReference type="EMBL" id="MFC4544703.1"/>
    </source>
</evidence>
<gene>
    <name evidence="1" type="ORF">ACFO5R_22475</name>
</gene>
<comment type="caution">
    <text evidence="1">The sequence shown here is derived from an EMBL/GenBank/DDBJ whole genome shotgun (WGS) entry which is preliminary data.</text>
</comment>
<dbReference type="EMBL" id="JBHSFA010000012">
    <property type="protein sequence ID" value="MFC4544703.1"/>
    <property type="molecule type" value="Genomic_DNA"/>
</dbReference>
<reference evidence="1 2" key="1">
    <citation type="journal article" date="2019" name="Int. J. Syst. Evol. Microbiol.">
        <title>The Global Catalogue of Microorganisms (GCM) 10K type strain sequencing project: providing services to taxonomists for standard genome sequencing and annotation.</title>
        <authorList>
            <consortium name="The Broad Institute Genomics Platform"/>
            <consortium name="The Broad Institute Genome Sequencing Center for Infectious Disease"/>
            <person name="Wu L."/>
            <person name="Ma J."/>
        </authorList>
    </citation>
    <scope>NUCLEOTIDE SEQUENCE [LARGE SCALE GENOMIC DNA]</scope>
    <source>
        <strain evidence="1 2">WLHS5</strain>
    </source>
</reference>
<keyword evidence="2" id="KW-1185">Reference proteome</keyword>
<accession>A0ABD5PWC1</accession>
<evidence type="ECO:0000313" key="2">
    <source>
        <dbReference type="Proteomes" id="UP001595898"/>
    </source>
</evidence>
<sequence>MVKKGALATTGVALGAAATAGTAAAQDDEDVIVLEADYRPDVDFDVVSELETRTLEDLIEDSGAGDDVFDDPDDWDAFIVNFDLGVEAPSWGILFTEDADLSAGDSETLGENGAFRRSRLGLVEVEL</sequence>
<proteinExistence type="predicted"/>
<dbReference type="AlphaFoldDB" id="A0ABD5PWC1"/>
<protein>
    <submittedName>
        <fullName evidence="1">Calcium-binding protein</fullName>
    </submittedName>
</protein>
<organism evidence="1 2">
    <name type="scientific">Halosolutus amylolyticus</name>
    <dbReference type="NCBI Taxonomy" id="2932267"/>
    <lineage>
        <taxon>Archaea</taxon>
        <taxon>Methanobacteriati</taxon>
        <taxon>Methanobacteriota</taxon>
        <taxon>Stenosarchaea group</taxon>
        <taxon>Halobacteria</taxon>
        <taxon>Halobacteriales</taxon>
        <taxon>Natrialbaceae</taxon>
        <taxon>Halosolutus</taxon>
    </lineage>
</organism>
<dbReference type="RefSeq" id="WP_250142175.1">
    <property type="nucleotide sequence ID" value="NZ_JALIQP010000006.1"/>
</dbReference>
<dbReference type="Proteomes" id="UP001595898">
    <property type="component" value="Unassembled WGS sequence"/>
</dbReference>
<name>A0ABD5PWC1_9EURY</name>